<dbReference type="SUPFAM" id="SSF48239">
    <property type="entry name" value="Terpenoid cyclases/Protein prenyltransferases"/>
    <property type="match status" value="1"/>
</dbReference>
<dbReference type="EMBL" id="BARS01020372">
    <property type="protein sequence ID" value="GAG06498.1"/>
    <property type="molecule type" value="Genomic_DNA"/>
</dbReference>
<proteinExistence type="predicted"/>
<dbReference type="AlphaFoldDB" id="X0V1X2"/>
<feature type="non-terminal residue" evidence="1">
    <location>
        <position position="1"/>
    </location>
</feature>
<gene>
    <name evidence="1" type="ORF">S01H1_32856</name>
</gene>
<name>X0V1X2_9ZZZZ</name>
<evidence type="ECO:0008006" key="2">
    <source>
        <dbReference type="Google" id="ProtNLM"/>
    </source>
</evidence>
<accession>X0V1X2</accession>
<reference evidence="1" key="1">
    <citation type="journal article" date="2014" name="Front. Microbiol.">
        <title>High frequency of phylogenetically diverse reductive dehalogenase-homologous genes in deep subseafloor sedimentary metagenomes.</title>
        <authorList>
            <person name="Kawai M."/>
            <person name="Futagami T."/>
            <person name="Toyoda A."/>
            <person name="Takaki Y."/>
            <person name="Nishi S."/>
            <person name="Hori S."/>
            <person name="Arai W."/>
            <person name="Tsubouchi T."/>
            <person name="Morono Y."/>
            <person name="Uchiyama I."/>
            <person name="Ito T."/>
            <person name="Fujiyama A."/>
            <person name="Inagaki F."/>
            <person name="Takami H."/>
        </authorList>
    </citation>
    <scope>NUCLEOTIDE SEQUENCE</scope>
    <source>
        <strain evidence="1">Expedition CK06-06</strain>
    </source>
</reference>
<organism evidence="1">
    <name type="scientific">marine sediment metagenome</name>
    <dbReference type="NCBI Taxonomy" id="412755"/>
    <lineage>
        <taxon>unclassified sequences</taxon>
        <taxon>metagenomes</taxon>
        <taxon>ecological metagenomes</taxon>
    </lineage>
</organism>
<feature type="non-terminal residue" evidence="1">
    <location>
        <position position="274"/>
    </location>
</feature>
<evidence type="ECO:0000313" key="1">
    <source>
        <dbReference type="EMBL" id="GAG06498.1"/>
    </source>
</evidence>
<sequence>LPLLEKDVQWLINAADPNGAYTYTSADGKPLNSYDNSNAQMATLGVWAGSRRGVKVPKKYWSLIERYWTDQQQGDGGWNYRASSPGASYGSMTAAGIATLFICFDELHSRDYIRANSTPAYKPLTDGLKWLGDNYSISENPVKKNRYYLYYMYSLERVGLTSGYKYFDGHDWYAEGVAELLKRQRPDGSWSENHGQTVDTAFVLLFLARGRNPVLVNKLQYTGRWNTRPREMANFTRWVSSSFERTVNWQIIDVDAPVHQWHDAPILYISGAGA</sequence>
<protein>
    <recommendedName>
        <fullName evidence="2">Squalene cyclase C-terminal domain-containing protein</fullName>
    </recommendedName>
</protein>
<dbReference type="Gene3D" id="3.40.50.12140">
    <property type="entry name" value="Domain of unknown function DUF4159"/>
    <property type="match status" value="1"/>
</dbReference>
<comment type="caution">
    <text evidence="1">The sequence shown here is derived from an EMBL/GenBank/DDBJ whole genome shotgun (WGS) entry which is preliminary data.</text>
</comment>
<dbReference type="InterPro" id="IPR008930">
    <property type="entry name" value="Terpenoid_cyclase/PrenylTrfase"/>
</dbReference>